<reference evidence="1 2" key="1">
    <citation type="submission" date="2017-11" db="EMBL/GenBank/DDBJ databases">
        <title>Draft Genome Sequence of Lactobacillus curieae NBRC 111893 isolated from Koso, a Japanese sugar-Vegetable Fermented Beverage.</title>
        <authorList>
            <person name="Chiou T.Y."/>
            <person name="Oshima K."/>
            <person name="Suda W."/>
            <person name="Hattori M."/>
            <person name="Takahashi T."/>
        </authorList>
    </citation>
    <scope>NUCLEOTIDE SEQUENCE [LARGE SCALE GENOMIC DNA]</scope>
    <source>
        <strain evidence="1 2">NBRC111893</strain>
    </source>
</reference>
<sequence>MTDKVKVPTEFQNWLNVQLNLNNDSNYIVMYLTGIGSSVNYSVVSYPGLTNLSDDLVQWVHEHWQDAVTAVIHDYEVVDSNKVLGYQLSSGSYVASFSYDSKYHDGVNMTTFTIGMWDKFQGLSDYELREIDKWLKGDIVASYEK</sequence>
<evidence type="ECO:0000313" key="1">
    <source>
        <dbReference type="EMBL" id="GAY74255.1"/>
    </source>
</evidence>
<accession>A0A401FPD8</accession>
<dbReference type="RefSeq" id="WP_125008926.1">
    <property type="nucleotide sequence ID" value="NZ_BEXA01000008.1"/>
</dbReference>
<evidence type="ECO:0000313" key="2">
    <source>
        <dbReference type="Proteomes" id="UP000286974"/>
    </source>
</evidence>
<keyword evidence="2" id="KW-1185">Reference proteome</keyword>
<comment type="caution">
    <text evidence="1">The sequence shown here is derived from an EMBL/GenBank/DDBJ whole genome shotgun (WGS) entry which is preliminary data.</text>
</comment>
<organism evidence="1 2">
    <name type="scientific">Lentilactobacillus kosonis</name>
    <dbReference type="NCBI Taxonomy" id="2810561"/>
    <lineage>
        <taxon>Bacteria</taxon>
        <taxon>Bacillati</taxon>
        <taxon>Bacillota</taxon>
        <taxon>Bacilli</taxon>
        <taxon>Lactobacillales</taxon>
        <taxon>Lactobacillaceae</taxon>
        <taxon>Lentilactobacillus</taxon>
    </lineage>
</organism>
<dbReference type="AlphaFoldDB" id="A0A401FPD8"/>
<name>A0A401FPD8_9LACO</name>
<protein>
    <submittedName>
        <fullName evidence="1">Uncharacterized protein</fullName>
    </submittedName>
</protein>
<dbReference type="EMBL" id="BEXA01000008">
    <property type="protein sequence ID" value="GAY74255.1"/>
    <property type="molecule type" value="Genomic_DNA"/>
</dbReference>
<proteinExistence type="predicted"/>
<gene>
    <name evidence="1" type="ORF">NBRC111893_2401</name>
</gene>
<dbReference type="Proteomes" id="UP000286974">
    <property type="component" value="Unassembled WGS sequence"/>
</dbReference>